<dbReference type="FunFam" id="3.40.630.30:FF:000105">
    <property type="entry name" value="Glucosamine 6-phosphate N-acetyltransferase"/>
    <property type="match status" value="1"/>
</dbReference>
<evidence type="ECO:0000313" key="8">
    <source>
        <dbReference type="EMBL" id="CEM55345.1"/>
    </source>
</evidence>
<evidence type="ECO:0000256" key="3">
    <source>
        <dbReference type="ARBA" id="ARBA00022679"/>
    </source>
</evidence>
<comment type="pathway">
    <text evidence="1 6">Nucleotide-sugar biosynthesis; UDP-N-acetyl-alpha-D-glucosamine biosynthesis; N-acetyl-alpha-D-glucosamine 1-phosphate from alpha-D-glucosamine 6-phosphate (route I): step 1/2.</text>
</comment>
<dbReference type="Gene3D" id="3.40.630.30">
    <property type="match status" value="1"/>
</dbReference>
<organism evidence="8">
    <name type="scientific">Chromera velia CCMP2878</name>
    <dbReference type="NCBI Taxonomy" id="1169474"/>
    <lineage>
        <taxon>Eukaryota</taxon>
        <taxon>Sar</taxon>
        <taxon>Alveolata</taxon>
        <taxon>Colpodellida</taxon>
        <taxon>Chromeraceae</taxon>
        <taxon>Chromera</taxon>
    </lineage>
</organism>
<sequence length="295" mass="31710">METLPVVLLMPGTGPEDLVSKVLQLLGSLDVHVFVRVDGQSPASDSLPEIAKKAFQSVPGRLGLLLGSSSGTCDLLLSQMPPCDCALLLPGASIEAAGSLPHLLVTEASIDQIPSFLTIEAKCALGVKSVTLTGGAPPAPPMEFVSKTGKHYLIRPLEMSDWKKGFANLLAQLTSVEGLTEESFKAQLRHLELSRGAYHVIVAEDVDKQKLASAATLLIERKFIRGCAAVGHVEDVVTDAEYRGQGLAREILRLLESRGRAAGCYKIILDCHEGNVPVYEKCGYVKKELQMRLNL</sequence>
<evidence type="ECO:0000256" key="6">
    <source>
        <dbReference type="RuleBase" id="RU365086"/>
    </source>
</evidence>
<dbReference type="InterPro" id="IPR000182">
    <property type="entry name" value="GNAT_dom"/>
</dbReference>
<dbReference type="PANTHER" id="PTHR13355:SF11">
    <property type="entry name" value="GLUCOSAMINE 6-PHOSPHATE N-ACETYLTRANSFERASE"/>
    <property type="match status" value="1"/>
</dbReference>
<dbReference type="GO" id="GO:0006048">
    <property type="term" value="P:UDP-N-acetylglucosamine biosynthetic process"/>
    <property type="evidence" value="ECO:0007669"/>
    <property type="project" value="UniProtKB-UniRule"/>
</dbReference>
<proteinExistence type="inferred from homology"/>
<dbReference type="VEuPathDB" id="CryptoDB:Cvel_13463"/>
<dbReference type="PROSITE" id="PS51186">
    <property type="entry name" value="GNAT"/>
    <property type="match status" value="1"/>
</dbReference>
<dbReference type="SUPFAM" id="SSF55729">
    <property type="entry name" value="Acyl-CoA N-acyltransferases (Nat)"/>
    <property type="match status" value="1"/>
</dbReference>
<name>A0A0G4IDN2_9ALVE</name>
<feature type="domain" description="N-acetyltransferase" evidence="7">
    <location>
        <begin position="152"/>
        <end position="295"/>
    </location>
</feature>
<dbReference type="GO" id="GO:0004343">
    <property type="term" value="F:glucosamine 6-phosphate N-acetyltransferase activity"/>
    <property type="evidence" value="ECO:0007669"/>
    <property type="project" value="UniProtKB-UniRule"/>
</dbReference>
<evidence type="ECO:0000256" key="2">
    <source>
        <dbReference type="ARBA" id="ARBA00006048"/>
    </source>
</evidence>
<dbReference type="CDD" id="cd04301">
    <property type="entry name" value="NAT_SF"/>
    <property type="match status" value="1"/>
</dbReference>
<accession>A0A0G4IDN2</accession>
<dbReference type="UniPathway" id="UPA00113">
    <property type="reaction ID" value="UER00529"/>
</dbReference>
<dbReference type="InterPro" id="IPR039143">
    <property type="entry name" value="GNPNAT1-like"/>
</dbReference>
<evidence type="ECO:0000256" key="4">
    <source>
        <dbReference type="ARBA" id="ARBA00023315"/>
    </source>
</evidence>
<evidence type="ECO:0000256" key="1">
    <source>
        <dbReference type="ARBA" id="ARBA00004832"/>
    </source>
</evidence>
<dbReference type="EMBL" id="CDMZ01005866">
    <property type="protein sequence ID" value="CEM55345.1"/>
    <property type="molecule type" value="Genomic_DNA"/>
</dbReference>
<reference evidence="8" key="1">
    <citation type="submission" date="2014-11" db="EMBL/GenBank/DDBJ databases">
        <authorList>
            <person name="Otto D Thomas"/>
            <person name="Naeem Raeece"/>
        </authorList>
    </citation>
    <scope>NUCLEOTIDE SEQUENCE</scope>
</reference>
<evidence type="ECO:0000259" key="7">
    <source>
        <dbReference type="PROSITE" id="PS51186"/>
    </source>
</evidence>
<evidence type="ECO:0000256" key="5">
    <source>
        <dbReference type="ARBA" id="ARBA00048964"/>
    </source>
</evidence>
<dbReference type="InterPro" id="IPR016181">
    <property type="entry name" value="Acyl_CoA_acyltransferase"/>
</dbReference>
<gene>
    <name evidence="8" type="ORF">Cvel_13463</name>
</gene>
<keyword evidence="3 6" id="KW-0808">Transferase</keyword>
<comment type="catalytic activity">
    <reaction evidence="5 6">
        <text>D-glucosamine 6-phosphate + acetyl-CoA = N-acetyl-D-glucosamine 6-phosphate + CoA + H(+)</text>
        <dbReference type="Rhea" id="RHEA:10292"/>
        <dbReference type="ChEBI" id="CHEBI:15378"/>
        <dbReference type="ChEBI" id="CHEBI:57287"/>
        <dbReference type="ChEBI" id="CHEBI:57288"/>
        <dbReference type="ChEBI" id="CHEBI:57513"/>
        <dbReference type="ChEBI" id="CHEBI:58725"/>
        <dbReference type="EC" id="2.3.1.4"/>
    </reaction>
</comment>
<dbReference type="AlphaFoldDB" id="A0A0G4IDN2"/>
<keyword evidence="4 6" id="KW-0012">Acyltransferase</keyword>
<dbReference type="EC" id="2.3.1.4" evidence="6"/>
<dbReference type="PANTHER" id="PTHR13355">
    <property type="entry name" value="GLUCOSAMINE 6-PHOSPHATE N-ACETYLTRANSFERASE"/>
    <property type="match status" value="1"/>
</dbReference>
<comment type="similarity">
    <text evidence="2 6">Belongs to the acetyltransferase family. GNA1 subfamily.</text>
</comment>
<dbReference type="Pfam" id="PF00583">
    <property type="entry name" value="Acetyltransf_1"/>
    <property type="match status" value="1"/>
</dbReference>
<protein>
    <recommendedName>
        <fullName evidence="6">Glucosamine 6-phosphate N-acetyltransferase</fullName>
        <ecNumber evidence="6">2.3.1.4</ecNumber>
    </recommendedName>
</protein>